<name>A0A4R3MNJ5_9FIRM</name>
<keyword evidence="3" id="KW-0731">Sigma factor</keyword>
<dbReference type="InterPro" id="IPR007627">
    <property type="entry name" value="RNA_pol_sigma70_r2"/>
</dbReference>
<keyword evidence="4" id="KW-0238">DNA-binding</keyword>
<dbReference type="Gene3D" id="1.10.1740.10">
    <property type="match status" value="1"/>
</dbReference>
<comment type="similarity">
    <text evidence="1">Belongs to the sigma-70 factor family. ECF subfamily.</text>
</comment>
<feature type="domain" description="RNA polymerase sigma factor 70 region 4 type 2" evidence="7">
    <location>
        <begin position="117"/>
        <end position="169"/>
    </location>
</feature>
<evidence type="ECO:0000259" key="7">
    <source>
        <dbReference type="Pfam" id="PF08281"/>
    </source>
</evidence>
<evidence type="ECO:0000256" key="1">
    <source>
        <dbReference type="ARBA" id="ARBA00010641"/>
    </source>
</evidence>
<accession>A0A4R3MNJ5</accession>
<dbReference type="PANTHER" id="PTHR43133:SF8">
    <property type="entry name" value="RNA POLYMERASE SIGMA FACTOR HI_1459-RELATED"/>
    <property type="match status" value="1"/>
</dbReference>
<dbReference type="Pfam" id="PF08281">
    <property type="entry name" value="Sigma70_r4_2"/>
    <property type="match status" value="1"/>
</dbReference>
<dbReference type="GO" id="GO:0016987">
    <property type="term" value="F:sigma factor activity"/>
    <property type="evidence" value="ECO:0007669"/>
    <property type="project" value="UniProtKB-KW"/>
</dbReference>
<evidence type="ECO:0000256" key="5">
    <source>
        <dbReference type="ARBA" id="ARBA00023163"/>
    </source>
</evidence>
<sequence length="177" mass="20445">MNEAILLDDLMDRVSKGDSDALGALYDMTHKDVFGYAYAIVRDKTIAEDIMHDVYIRVFNKAHLYKTQNKAKAWILRVTRNTAFNILKKQKYDNHLQFKGKEECYSNTFDNALIDKLILLELLNKLSLGERQVIILYLLSGITQKEISRITGVPLPTVKWRYKSALSKLNKLVEGEF</sequence>
<dbReference type="InterPro" id="IPR013325">
    <property type="entry name" value="RNA_pol_sigma_r2"/>
</dbReference>
<dbReference type="InterPro" id="IPR014284">
    <property type="entry name" value="RNA_pol_sigma-70_dom"/>
</dbReference>
<organism evidence="8 9">
    <name type="scientific">Natranaerovirga pectinivora</name>
    <dbReference type="NCBI Taxonomy" id="682400"/>
    <lineage>
        <taxon>Bacteria</taxon>
        <taxon>Bacillati</taxon>
        <taxon>Bacillota</taxon>
        <taxon>Clostridia</taxon>
        <taxon>Lachnospirales</taxon>
        <taxon>Natranaerovirgaceae</taxon>
        <taxon>Natranaerovirga</taxon>
    </lineage>
</organism>
<evidence type="ECO:0000256" key="3">
    <source>
        <dbReference type="ARBA" id="ARBA00023082"/>
    </source>
</evidence>
<dbReference type="Pfam" id="PF04542">
    <property type="entry name" value="Sigma70_r2"/>
    <property type="match status" value="1"/>
</dbReference>
<evidence type="ECO:0000256" key="4">
    <source>
        <dbReference type="ARBA" id="ARBA00023125"/>
    </source>
</evidence>
<dbReference type="InterPro" id="IPR013249">
    <property type="entry name" value="RNA_pol_sigma70_r4_t2"/>
</dbReference>
<dbReference type="EMBL" id="SMAL01000004">
    <property type="protein sequence ID" value="TCT14940.1"/>
    <property type="molecule type" value="Genomic_DNA"/>
</dbReference>
<dbReference type="PANTHER" id="PTHR43133">
    <property type="entry name" value="RNA POLYMERASE ECF-TYPE SIGMA FACTO"/>
    <property type="match status" value="1"/>
</dbReference>
<evidence type="ECO:0000313" key="8">
    <source>
        <dbReference type="EMBL" id="TCT14940.1"/>
    </source>
</evidence>
<dbReference type="InterPro" id="IPR036388">
    <property type="entry name" value="WH-like_DNA-bd_sf"/>
</dbReference>
<dbReference type="InterPro" id="IPR039425">
    <property type="entry name" value="RNA_pol_sigma-70-like"/>
</dbReference>
<dbReference type="InterPro" id="IPR013324">
    <property type="entry name" value="RNA_pol_sigma_r3/r4-like"/>
</dbReference>
<dbReference type="OrthoDB" id="190020at2"/>
<reference evidence="8 9" key="1">
    <citation type="submission" date="2019-03" db="EMBL/GenBank/DDBJ databases">
        <title>Genomic Encyclopedia of Type Strains, Phase IV (KMG-IV): sequencing the most valuable type-strain genomes for metagenomic binning, comparative biology and taxonomic classification.</title>
        <authorList>
            <person name="Goeker M."/>
        </authorList>
    </citation>
    <scope>NUCLEOTIDE SEQUENCE [LARGE SCALE GENOMIC DNA]</scope>
    <source>
        <strain evidence="8 9">DSM 24629</strain>
    </source>
</reference>
<protein>
    <submittedName>
        <fullName evidence="8">RNA polymerase sigma-70 factor (ECF subfamily)</fullName>
    </submittedName>
</protein>
<evidence type="ECO:0000259" key="6">
    <source>
        <dbReference type="Pfam" id="PF04542"/>
    </source>
</evidence>
<dbReference type="SUPFAM" id="SSF88659">
    <property type="entry name" value="Sigma3 and sigma4 domains of RNA polymerase sigma factors"/>
    <property type="match status" value="1"/>
</dbReference>
<keyword evidence="9" id="KW-1185">Reference proteome</keyword>
<keyword evidence="5" id="KW-0804">Transcription</keyword>
<gene>
    <name evidence="8" type="ORF">EDC18_10490</name>
</gene>
<feature type="domain" description="RNA polymerase sigma-70 region 2" evidence="6">
    <location>
        <begin position="25"/>
        <end position="91"/>
    </location>
</feature>
<comment type="caution">
    <text evidence="8">The sequence shown here is derived from an EMBL/GenBank/DDBJ whole genome shotgun (WGS) entry which is preliminary data.</text>
</comment>
<evidence type="ECO:0000256" key="2">
    <source>
        <dbReference type="ARBA" id="ARBA00023015"/>
    </source>
</evidence>
<dbReference type="GO" id="GO:0003677">
    <property type="term" value="F:DNA binding"/>
    <property type="evidence" value="ECO:0007669"/>
    <property type="project" value="UniProtKB-KW"/>
</dbReference>
<proteinExistence type="inferred from homology"/>
<keyword evidence="2" id="KW-0805">Transcription regulation</keyword>
<evidence type="ECO:0000313" key="9">
    <source>
        <dbReference type="Proteomes" id="UP000294902"/>
    </source>
</evidence>
<dbReference type="GO" id="GO:0006352">
    <property type="term" value="P:DNA-templated transcription initiation"/>
    <property type="evidence" value="ECO:0007669"/>
    <property type="project" value="InterPro"/>
</dbReference>
<dbReference type="AlphaFoldDB" id="A0A4R3MNJ5"/>
<dbReference type="RefSeq" id="WP_132251796.1">
    <property type="nucleotide sequence ID" value="NZ_SMAL01000004.1"/>
</dbReference>
<dbReference type="Gene3D" id="1.10.10.10">
    <property type="entry name" value="Winged helix-like DNA-binding domain superfamily/Winged helix DNA-binding domain"/>
    <property type="match status" value="1"/>
</dbReference>
<dbReference type="SUPFAM" id="SSF88946">
    <property type="entry name" value="Sigma2 domain of RNA polymerase sigma factors"/>
    <property type="match status" value="1"/>
</dbReference>
<dbReference type="Proteomes" id="UP000294902">
    <property type="component" value="Unassembled WGS sequence"/>
</dbReference>
<dbReference type="NCBIfam" id="TIGR02937">
    <property type="entry name" value="sigma70-ECF"/>
    <property type="match status" value="1"/>
</dbReference>